<evidence type="ECO:0000313" key="2">
    <source>
        <dbReference type="Proteomes" id="UP000384354"/>
    </source>
</evidence>
<accession>A0A5E4YSN9</accession>
<dbReference type="Proteomes" id="UP000384354">
    <property type="component" value="Unassembled WGS sequence"/>
</dbReference>
<gene>
    <name evidence="1" type="ORF">PCE31106_04657</name>
</gene>
<name>A0A5E4YSN9_9BURK</name>
<evidence type="ECO:0008006" key="3">
    <source>
        <dbReference type="Google" id="ProtNLM"/>
    </source>
</evidence>
<dbReference type="EMBL" id="CABPSL010000030">
    <property type="protein sequence ID" value="VVE50923.1"/>
    <property type="molecule type" value="Genomic_DNA"/>
</dbReference>
<proteinExistence type="predicted"/>
<protein>
    <recommendedName>
        <fullName evidence="3">Transposase</fullName>
    </recommendedName>
</protein>
<sequence length="57" mass="6750">MEVIQAMKKVYPVKLVCRLAGVARSSYYAWSVRSNPLNKDSQLLDIMRRIHRETRRD</sequence>
<reference evidence="1 2" key="1">
    <citation type="submission" date="2019-08" db="EMBL/GenBank/DDBJ databases">
        <authorList>
            <person name="Peeters C."/>
        </authorList>
    </citation>
    <scope>NUCLEOTIDE SEQUENCE [LARGE SCALE GENOMIC DNA]</scope>
    <source>
        <strain evidence="1 2">LMG 31106</strain>
    </source>
</reference>
<organism evidence="1 2">
    <name type="scientific">Pandoraea cepalis</name>
    <dbReference type="NCBI Taxonomy" id="2508294"/>
    <lineage>
        <taxon>Bacteria</taxon>
        <taxon>Pseudomonadati</taxon>
        <taxon>Pseudomonadota</taxon>
        <taxon>Betaproteobacteria</taxon>
        <taxon>Burkholderiales</taxon>
        <taxon>Burkholderiaceae</taxon>
        <taxon>Pandoraea</taxon>
    </lineage>
</organism>
<evidence type="ECO:0000313" key="1">
    <source>
        <dbReference type="EMBL" id="VVE50923.1"/>
    </source>
</evidence>
<dbReference type="AlphaFoldDB" id="A0A5E4YSN9"/>